<feature type="region of interest" description="Disordered" evidence="2">
    <location>
        <begin position="1096"/>
        <end position="1131"/>
    </location>
</feature>
<dbReference type="GO" id="GO:0016740">
    <property type="term" value="F:transferase activity"/>
    <property type="evidence" value="ECO:0007669"/>
    <property type="project" value="UniProtKB-KW"/>
</dbReference>
<proteinExistence type="predicted"/>
<comment type="caution">
    <text evidence="3">The sequence shown here is derived from an EMBL/GenBank/DDBJ whole genome shotgun (WGS) entry which is preliminary data.</text>
</comment>
<feature type="compositionally biased region" description="Basic and acidic residues" evidence="2">
    <location>
        <begin position="584"/>
        <end position="598"/>
    </location>
</feature>
<organism evidence="3 4">
    <name type="scientific">Linderina pennispora</name>
    <dbReference type="NCBI Taxonomy" id="61395"/>
    <lineage>
        <taxon>Eukaryota</taxon>
        <taxon>Fungi</taxon>
        <taxon>Fungi incertae sedis</taxon>
        <taxon>Zoopagomycota</taxon>
        <taxon>Kickxellomycotina</taxon>
        <taxon>Kickxellomycetes</taxon>
        <taxon>Kickxellales</taxon>
        <taxon>Kickxellaceae</taxon>
        <taxon>Linderina</taxon>
    </lineage>
</organism>
<dbReference type="Proteomes" id="UP000193922">
    <property type="component" value="Unassembled WGS sequence"/>
</dbReference>
<keyword evidence="4" id="KW-1185">Reference proteome</keyword>
<feature type="compositionally biased region" description="Polar residues" evidence="2">
    <location>
        <begin position="1353"/>
        <end position="1367"/>
    </location>
</feature>
<feature type="region of interest" description="Disordered" evidence="2">
    <location>
        <begin position="1230"/>
        <end position="1252"/>
    </location>
</feature>
<dbReference type="Pfam" id="PF14377">
    <property type="entry name" value="UBM"/>
    <property type="match status" value="2"/>
</dbReference>
<feature type="region of interest" description="Disordered" evidence="2">
    <location>
        <begin position="102"/>
        <end position="133"/>
    </location>
</feature>
<feature type="compositionally biased region" description="Low complexity" evidence="2">
    <location>
        <begin position="115"/>
        <end position="131"/>
    </location>
</feature>
<feature type="region of interest" description="Disordered" evidence="2">
    <location>
        <begin position="1489"/>
        <end position="1521"/>
    </location>
</feature>
<feature type="compositionally biased region" description="Basic and acidic residues" evidence="2">
    <location>
        <begin position="992"/>
        <end position="1007"/>
    </location>
</feature>
<gene>
    <name evidence="3" type="ORF">DL89DRAFT_179163</name>
</gene>
<reference evidence="3 4" key="1">
    <citation type="submission" date="2016-07" db="EMBL/GenBank/DDBJ databases">
        <title>Pervasive Adenine N6-methylation of Active Genes in Fungi.</title>
        <authorList>
            <consortium name="DOE Joint Genome Institute"/>
            <person name="Mondo S.J."/>
            <person name="Dannebaum R.O."/>
            <person name="Kuo R.C."/>
            <person name="Labutti K."/>
            <person name="Haridas S."/>
            <person name="Kuo A."/>
            <person name="Salamov A."/>
            <person name="Ahrendt S.R."/>
            <person name="Lipzen A."/>
            <person name="Sullivan W."/>
            <person name="Andreopoulos W.B."/>
            <person name="Clum A."/>
            <person name="Lindquist E."/>
            <person name="Daum C."/>
            <person name="Ramamoorthy G.K."/>
            <person name="Gryganskyi A."/>
            <person name="Culley D."/>
            <person name="Magnuson J.K."/>
            <person name="James T.Y."/>
            <person name="O'Malley M.A."/>
            <person name="Stajich J.E."/>
            <person name="Spatafora J.W."/>
            <person name="Visel A."/>
            <person name="Grigoriev I.V."/>
        </authorList>
    </citation>
    <scope>NUCLEOTIDE SEQUENCE [LARGE SCALE GENOMIC DNA]</scope>
    <source>
        <strain evidence="3 4">ATCC 12442</strain>
    </source>
</reference>
<keyword evidence="1" id="KW-0808">Transferase</keyword>
<evidence type="ECO:0000313" key="4">
    <source>
        <dbReference type="Proteomes" id="UP000193922"/>
    </source>
</evidence>
<feature type="compositionally biased region" description="Low complexity" evidence="2">
    <location>
        <begin position="1039"/>
        <end position="1055"/>
    </location>
</feature>
<name>A0A1Y1W544_9FUNG</name>
<feature type="region of interest" description="Disordered" evidence="2">
    <location>
        <begin position="618"/>
        <end position="660"/>
    </location>
</feature>
<feature type="compositionally biased region" description="Low complexity" evidence="2">
    <location>
        <begin position="630"/>
        <end position="640"/>
    </location>
</feature>
<protein>
    <submittedName>
        <fullName evidence="3">Uncharacterized protein</fullName>
    </submittedName>
</protein>
<feature type="region of interest" description="Disordered" evidence="2">
    <location>
        <begin position="992"/>
        <end position="1055"/>
    </location>
</feature>
<dbReference type="OrthoDB" id="8068875at2759"/>
<feature type="compositionally biased region" description="Gly residues" evidence="2">
    <location>
        <begin position="1177"/>
        <end position="1187"/>
    </location>
</feature>
<feature type="region of interest" description="Disordered" evidence="2">
    <location>
        <begin position="1166"/>
        <end position="1202"/>
    </location>
</feature>
<evidence type="ECO:0000256" key="2">
    <source>
        <dbReference type="SAM" id="MobiDB-lite"/>
    </source>
</evidence>
<sequence>MLSQSRLACSVAEFLASEILILRPAAIPLPSALDMQAAAKPVRSAATAASGSAVSTAEDYSPDTIAYRCFLIQCLAEMVASFPFTLQAIFVARTSHLLSAQMPRTKDSSKGKMRASTTAPASAGASAENSAQQPALRVRSPLISHLVHDLVVREALNSIKPTKPRARADLSATGTEEEQALAITNQQITAKRGQLSRCVTFWATALLSTICVRHHEGWTTTTCANPRVAGNDDFTVESLRGNYDAALSAARQLVLDHIVRAFRECLSMRMTGIGGADVVYARLTSLAQLTYKLVIARSINHGVPGSARTSGTNSNGESVSFERESANALKKMILERGIPRPADCCQQPAESQLPTEPRDAQQLPAAHRAPFQGSATLTPRMRRWSMTLCLTRASPTRSMTSVATAIWTWRWTRSCVRVGMTRMTMTTATSTTTMITAALTATTLMKSLTVILTRVLLLLAKPLVWRLKTTRAGCLAASLMPRLLRPTLTILRTTTLMVTTTTITTTIITTTIHHHDGDDDDGWESNLSEGELEDLAEIHRLMRHQSGHRHRGAVVGGRGRTLGENLMSIVNSSNIEEFEHALEHHDDDDHDGDDRMEGHGAIGAQPFIGDTLNLDARADLGGASGGDGNGSSSSGSSGSGNDDDEDGDEDDEDEDADSFLDDLPNTFEITMESIDGQPLPSGVANSTDFANFLSRTIRGHLANNRDLANDPIEGLMQIGSGVSNLARSLGSLGAASSGGLGPGHLFPPLGSSLLDMPFPRLTSLGRANHGGGALGGATGHNMSHPMIDPGERTDRMAGADRGLQARADRITRNMMGGPLRTAPDDVYNLGQRLTSQLSQMLSSGRRPVHSDPRILGASNQPVPSALAEEDSAAAKDDTVVNALGDTSSKLVCALQELMQLSRAIAAIEGYTPQSTIERWQEEARMLLSGPASGLTPRLMNALLNRLIPEAIQQNLLRRRYQIEIARRDNIIDRRRMEREDADRKRREEEARAAEELRLEEQAKRAEEQAEEEREMEAKDEAEVPAKGTDTMSLDEPAEQQESGQAAEQQQPEPASEPVFVTVNGQRVDITDTGIDPEFLLALPDDLRMEVIEDRREEMNAESRNNSTGAAGASGGAAGGAASAGGNEENDGISQEFLDALPPEIRQEVLDQQRLQRQLYEREELMRQRMTRTPQAAGEGGSERGGGSSSAATPASQHPATAAALARVGLSTGSRGSRFRVQHLDSLARLGRSGNASSSHAEPSGEAQRLRERRRKKIAARDITVQLLGKPELAALTRFIFLPNHGLSNTLIMKVMQYLCENGATRAQFIQLMLSILGGCALTLADVDKVIQLAIMSGSEAGAAEAPSGRTLPRTGSTISEHQPAGGTSSAVLGTPAVAQFTAGLVQQQNPEYAFPLGDLHADVPAYVPAQRCLDMLHSLAAHNPRASMHFLVEHPLTAKVAVAGDEESRFPLVHLLLLLEKPLFYSHGNTVTELLMQLLATITKPLGSMVKRQQQQHSSSSSSRTSHTSQAARSRHAYRCR</sequence>
<dbReference type="EMBL" id="MCFD01000009">
    <property type="protein sequence ID" value="ORX68522.1"/>
    <property type="molecule type" value="Genomic_DNA"/>
</dbReference>
<feature type="region of interest" description="Disordered" evidence="2">
    <location>
        <begin position="843"/>
        <end position="864"/>
    </location>
</feature>
<evidence type="ECO:0000313" key="3">
    <source>
        <dbReference type="EMBL" id="ORX68522.1"/>
    </source>
</evidence>
<feature type="compositionally biased region" description="Acidic residues" evidence="2">
    <location>
        <begin position="641"/>
        <end position="660"/>
    </location>
</feature>
<feature type="compositionally biased region" description="Gly residues" evidence="2">
    <location>
        <begin position="1111"/>
        <end position="1122"/>
    </location>
</feature>
<accession>A0A1Y1W544</accession>
<feature type="region of interest" description="Disordered" evidence="2">
    <location>
        <begin position="584"/>
        <end position="606"/>
    </location>
</feature>
<dbReference type="STRING" id="61395.A0A1Y1W544"/>
<dbReference type="RefSeq" id="XP_040742304.1">
    <property type="nucleotide sequence ID" value="XM_040883873.1"/>
</dbReference>
<feature type="compositionally biased region" description="Low complexity" evidence="2">
    <location>
        <begin position="1492"/>
        <end position="1512"/>
    </location>
</feature>
<evidence type="ECO:0000256" key="1">
    <source>
        <dbReference type="ARBA" id="ARBA00022679"/>
    </source>
</evidence>
<dbReference type="InterPro" id="IPR025527">
    <property type="entry name" value="HUWE1/Rev1_UBM"/>
</dbReference>
<dbReference type="GeneID" id="63800521"/>
<feature type="region of interest" description="Disordered" evidence="2">
    <location>
        <begin position="1342"/>
        <end position="1367"/>
    </location>
</feature>